<sequence length="244" mass="28058">MDYHTRKEFKILYAIVTILGILNVALVLIWTFQYLGGFAWQNDPLHQFNYHPLLAVLGMVVLYGNGLLMYRILYFKAKLTLKFFHAITMFITFVLAVISVKCAFDSHDFRTPPIPNLYSLHSWIGLGTIILFSFQFFLGFISFLYPGAKAMHRRIYLHYHQFFGVIIFILAIISCHSGIMEKVKASLGKEYSDLPPAGYVANFLGVSLTVFAILVLYLINTPQFKRRPLPEEDKITLELHDPLP</sequence>
<feature type="transmembrane region" description="Helical" evidence="11">
    <location>
        <begin position="199"/>
        <end position="219"/>
    </location>
</feature>
<evidence type="ECO:0000256" key="7">
    <source>
        <dbReference type="ARBA" id="ARBA00022982"/>
    </source>
</evidence>
<evidence type="ECO:0000313" key="13">
    <source>
        <dbReference type="EMBL" id="GFY06288.1"/>
    </source>
</evidence>
<dbReference type="SMART" id="SM00665">
    <property type="entry name" value="B561"/>
    <property type="match status" value="1"/>
</dbReference>
<dbReference type="EMBL" id="BMAU01021258">
    <property type="protein sequence ID" value="GFY06288.1"/>
    <property type="molecule type" value="Genomic_DNA"/>
</dbReference>
<dbReference type="Proteomes" id="UP000887159">
    <property type="component" value="Unassembled WGS sequence"/>
</dbReference>
<evidence type="ECO:0000259" key="12">
    <source>
        <dbReference type="PROSITE" id="PS50939"/>
    </source>
</evidence>
<dbReference type="GO" id="GO:0016020">
    <property type="term" value="C:membrane"/>
    <property type="evidence" value="ECO:0007669"/>
    <property type="project" value="UniProtKB-SubCell"/>
</dbReference>
<dbReference type="FunFam" id="1.20.120.1770:FF:000001">
    <property type="entry name" value="Cytochrome b reductase 1"/>
    <property type="match status" value="1"/>
</dbReference>
<evidence type="ECO:0000256" key="1">
    <source>
        <dbReference type="ARBA" id="ARBA00001970"/>
    </source>
</evidence>
<evidence type="ECO:0000256" key="6">
    <source>
        <dbReference type="ARBA" id="ARBA00022723"/>
    </source>
</evidence>
<dbReference type="PANTHER" id="PTHR10106:SF0">
    <property type="entry name" value="LD36721P"/>
    <property type="match status" value="1"/>
</dbReference>
<name>A0A8X6SG08_TRICX</name>
<keyword evidence="4" id="KW-0349">Heme</keyword>
<gene>
    <name evidence="13" type="primary">F55H2.5</name>
    <name evidence="13" type="ORF">TNCV_2680801</name>
</gene>
<dbReference type="InterPro" id="IPR043205">
    <property type="entry name" value="CYB561/CYBRD1-like"/>
</dbReference>
<keyword evidence="14" id="KW-1185">Reference proteome</keyword>
<evidence type="ECO:0000256" key="4">
    <source>
        <dbReference type="ARBA" id="ARBA00022617"/>
    </source>
</evidence>
<evidence type="ECO:0000256" key="2">
    <source>
        <dbReference type="ARBA" id="ARBA00004141"/>
    </source>
</evidence>
<evidence type="ECO:0000256" key="10">
    <source>
        <dbReference type="ARBA" id="ARBA00023136"/>
    </source>
</evidence>
<dbReference type="GO" id="GO:0046872">
    <property type="term" value="F:metal ion binding"/>
    <property type="evidence" value="ECO:0007669"/>
    <property type="project" value="UniProtKB-KW"/>
</dbReference>
<evidence type="ECO:0000256" key="8">
    <source>
        <dbReference type="ARBA" id="ARBA00022989"/>
    </source>
</evidence>
<feature type="transmembrane region" description="Helical" evidence="11">
    <location>
        <begin position="120"/>
        <end position="145"/>
    </location>
</feature>
<comment type="subcellular location">
    <subcellularLocation>
        <location evidence="2">Membrane</location>
        <topology evidence="2">Multi-pass membrane protein</topology>
    </subcellularLocation>
</comment>
<comment type="cofactor">
    <cofactor evidence="1">
        <name>heme b</name>
        <dbReference type="ChEBI" id="CHEBI:60344"/>
    </cofactor>
</comment>
<feature type="transmembrane region" description="Helical" evidence="11">
    <location>
        <begin position="53"/>
        <end position="74"/>
    </location>
</feature>
<protein>
    <submittedName>
        <fullName evidence="13">Putative cytochrome b561</fullName>
    </submittedName>
</protein>
<dbReference type="PROSITE" id="PS50939">
    <property type="entry name" value="CYTOCHROME_B561"/>
    <property type="match status" value="1"/>
</dbReference>
<organism evidence="13 14">
    <name type="scientific">Trichonephila clavipes</name>
    <name type="common">Golden silk orbweaver</name>
    <name type="synonym">Nephila clavipes</name>
    <dbReference type="NCBI Taxonomy" id="2585209"/>
    <lineage>
        <taxon>Eukaryota</taxon>
        <taxon>Metazoa</taxon>
        <taxon>Ecdysozoa</taxon>
        <taxon>Arthropoda</taxon>
        <taxon>Chelicerata</taxon>
        <taxon>Arachnida</taxon>
        <taxon>Araneae</taxon>
        <taxon>Araneomorphae</taxon>
        <taxon>Entelegynae</taxon>
        <taxon>Araneoidea</taxon>
        <taxon>Nephilidae</taxon>
        <taxon>Trichonephila</taxon>
    </lineage>
</organism>
<feature type="transmembrane region" description="Helical" evidence="11">
    <location>
        <begin position="81"/>
        <end position="100"/>
    </location>
</feature>
<proteinExistence type="predicted"/>
<feature type="transmembrane region" description="Helical" evidence="11">
    <location>
        <begin position="12"/>
        <end position="33"/>
    </location>
</feature>
<keyword evidence="8 11" id="KW-1133">Transmembrane helix</keyword>
<keyword evidence="9" id="KW-0408">Iron</keyword>
<dbReference type="Gene3D" id="1.20.120.1770">
    <property type="match status" value="1"/>
</dbReference>
<keyword evidence="7" id="KW-0249">Electron transport</keyword>
<keyword evidence="10 11" id="KW-0472">Membrane</keyword>
<keyword evidence="3" id="KW-0813">Transport</keyword>
<dbReference type="Pfam" id="PF03188">
    <property type="entry name" value="Cytochrom_B561"/>
    <property type="match status" value="1"/>
</dbReference>
<evidence type="ECO:0000256" key="11">
    <source>
        <dbReference type="SAM" id="Phobius"/>
    </source>
</evidence>
<evidence type="ECO:0000313" key="14">
    <source>
        <dbReference type="Proteomes" id="UP000887159"/>
    </source>
</evidence>
<comment type="caution">
    <text evidence="13">The sequence shown here is derived from an EMBL/GenBank/DDBJ whole genome shotgun (WGS) entry which is preliminary data.</text>
</comment>
<dbReference type="PANTHER" id="PTHR10106">
    <property type="entry name" value="CYTOCHROME B561-RELATED"/>
    <property type="match status" value="1"/>
</dbReference>
<evidence type="ECO:0000256" key="5">
    <source>
        <dbReference type="ARBA" id="ARBA00022692"/>
    </source>
</evidence>
<reference evidence="13" key="1">
    <citation type="submission" date="2020-08" db="EMBL/GenBank/DDBJ databases">
        <title>Multicomponent nature underlies the extraordinary mechanical properties of spider dragline silk.</title>
        <authorList>
            <person name="Kono N."/>
            <person name="Nakamura H."/>
            <person name="Mori M."/>
            <person name="Yoshida Y."/>
            <person name="Ohtoshi R."/>
            <person name="Malay A.D."/>
            <person name="Moran D.A.P."/>
            <person name="Tomita M."/>
            <person name="Numata K."/>
            <person name="Arakawa K."/>
        </authorList>
    </citation>
    <scope>NUCLEOTIDE SEQUENCE</scope>
</reference>
<evidence type="ECO:0000256" key="9">
    <source>
        <dbReference type="ARBA" id="ARBA00023004"/>
    </source>
</evidence>
<dbReference type="AlphaFoldDB" id="A0A8X6SG08"/>
<dbReference type="GO" id="GO:0016491">
    <property type="term" value="F:oxidoreductase activity"/>
    <property type="evidence" value="ECO:0007669"/>
    <property type="project" value="InterPro"/>
</dbReference>
<feature type="transmembrane region" description="Helical" evidence="11">
    <location>
        <begin position="157"/>
        <end position="179"/>
    </location>
</feature>
<evidence type="ECO:0000256" key="3">
    <source>
        <dbReference type="ARBA" id="ARBA00022448"/>
    </source>
</evidence>
<dbReference type="InterPro" id="IPR006593">
    <property type="entry name" value="Cyt_b561/ferric_Rdtase_TM"/>
</dbReference>
<keyword evidence="6" id="KW-0479">Metal-binding</keyword>
<feature type="domain" description="Cytochrome b561" evidence="12">
    <location>
        <begin position="15"/>
        <end position="220"/>
    </location>
</feature>
<keyword evidence="5 11" id="KW-0812">Transmembrane</keyword>
<accession>A0A8X6SG08</accession>